<gene>
    <name evidence="4" type="ORF">AWRI4619_LOCUS6602</name>
</gene>
<dbReference type="InterPro" id="IPR046368">
    <property type="entry name" value="Tag1"/>
</dbReference>
<dbReference type="PANTHER" id="PTHR35895:SF3">
    <property type="entry name" value="PRE-RRNA PROCESSING PROTEIN"/>
    <property type="match status" value="1"/>
</dbReference>
<keyword evidence="5" id="KW-1185">Reference proteome</keyword>
<dbReference type="Pfam" id="PF22786">
    <property type="entry name" value="Tag1_C"/>
    <property type="match status" value="1"/>
</dbReference>
<evidence type="ECO:0000259" key="1">
    <source>
        <dbReference type="Pfam" id="PF22786"/>
    </source>
</evidence>
<dbReference type="AlphaFoldDB" id="A0A9N8PEA7"/>
<evidence type="ECO:0008006" key="6">
    <source>
        <dbReference type="Google" id="ProtNLM"/>
    </source>
</evidence>
<proteinExistence type="predicted"/>
<feature type="domain" description="Tag1-like fifth Ig-like" evidence="3">
    <location>
        <begin position="264"/>
        <end position="373"/>
    </location>
</feature>
<feature type="non-terminal residue" evidence="4">
    <location>
        <position position="385"/>
    </location>
</feature>
<evidence type="ECO:0000313" key="5">
    <source>
        <dbReference type="Proteomes" id="UP000716446"/>
    </source>
</evidence>
<dbReference type="Pfam" id="PF26150">
    <property type="entry name" value="LEA-2_4"/>
    <property type="match status" value="1"/>
</dbReference>
<dbReference type="GO" id="GO:0000329">
    <property type="term" value="C:fungal-type vacuole membrane"/>
    <property type="evidence" value="ECO:0007669"/>
    <property type="project" value="InterPro"/>
</dbReference>
<dbReference type="PANTHER" id="PTHR35895">
    <property type="entry name" value="CHROMOSOME 16, WHOLE GENOME SHOTGUN SEQUENCE"/>
    <property type="match status" value="1"/>
</dbReference>
<feature type="domain" description="Tag1-like fourth Ig-like" evidence="2">
    <location>
        <begin position="132"/>
        <end position="243"/>
    </location>
</feature>
<protein>
    <recommendedName>
        <fullName evidence="6">Late embryogenesis abundant protein</fullName>
    </recommendedName>
</protein>
<dbReference type="InterPro" id="IPR059066">
    <property type="entry name" value="Ig_Tag1-like_5th"/>
</dbReference>
<reference evidence="4" key="1">
    <citation type="submission" date="2020-06" db="EMBL/GenBank/DDBJ databases">
        <authorList>
            <person name="Onetto C."/>
        </authorList>
    </citation>
    <scope>NUCLEOTIDE SEQUENCE</scope>
</reference>
<evidence type="ECO:0000259" key="2">
    <source>
        <dbReference type="Pfam" id="PF26150"/>
    </source>
</evidence>
<name>A0A9N8PEA7_9PEZI</name>
<sequence length="385" mass="41032">VALPEEMNFNISVGRVRANADVFYHGAKLGYLDLSKWQNANSTRIASAKDEGPLLAVQSAIEKAPLTVTDDDVFTDVLNALLFGGKGVELGIKADVDVEMETALGQLAVRKIPAEGSVPVKPIKRGGVGSFTPKIGNLQILDTGKTSLTLTALVNFTNPTEYSATVPFVDINILTNGTLLGHATAKDVSVVPGVNTNILVTAIWDPRTLGGEEGHRVGVEFLSQYISGCLRTHEGTIPAQPSLGRALSKFGVDLPTPNLRGGGDKDEKHFIQDATMHLITSTANFVLLSPLKTSTIYVTYINATAFHNEDAVGHIVYDLPFAVPPGSSTSPRLPVDFGSIGYDEVKGALGGTLRMAAKATVGVRLGKWEERIWYQGEGIGAKIRL</sequence>
<dbReference type="InterPro" id="IPR059065">
    <property type="entry name" value="Ig_Tag1-like_4th"/>
</dbReference>
<feature type="domain" description="Tag1 C-terminal" evidence="1">
    <location>
        <begin position="7"/>
        <end position="121"/>
    </location>
</feature>
<evidence type="ECO:0000313" key="4">
    <source>
        <dbReference type="EMBL" id="CAD0091026.1"/>
    </source>
</evidence>
<dbReference type="EMBL" id="CAIJEN010000009">
    <property type="protein sequence ID" value="CAD0091026.1"/>
    <property type="molecule type" value="Genomic_DNA"/>
</dbReference>
<dbReference type="Pfam" id="PF26153">
    <property type="entry name" value="LEA-2L_5"/>
    <property type="match status" value="1"/>
</dbReference>
<organism evidence="4 5">
    <name type="scientific">Aureobasidium vineae</name>
    <dbReference type="NCBI Taxonomy" id="2773715"/>
    <lineage>
        <taxon>Eukaryota</taxon>
        <taxon>Fungi</taxon>
        <taxon>Dikarya</taxon>
        <taxon>Ascomycota</taxon>
        <taxon>Pezizomycotina</taxon>
        <taxon>Dothideomycetes</taxon>
        <taxon>Dothideomycetidae</taxon>
        <taxon>Dothideales</taxon>
        <taxon>Saccotheciaceae</taxon>
        <taxon>Aureobasidium</taxon>
    </lineage>
</organism>
<dbReference type="InterPro" id="IPR055011">
    <property type="entry name" value="Tag1_C"/>
</dbReference>
<evidence type="ECO:0000259" key="3">
    <source>
        <dbReference type="Pfam" id="PF26153"/>
    </source>
</evidence>
<dbReference type="Proteomes" id="UP000716446">
    <property type="component" value="Unassembled WGS sequence"/>
</dbReference>
<comment type="caution">
    <text evidence="4">The sequence shown here is derived from an EMBL/GenBank/DDBJ whole genome shotgun (WGS) entry which is preliminary data.</text>
</comment>
<accession>A0A9N8PEA7</accession>